<dbReference type="STRING" id="286115.A0A507C6V9"/>
<dbReference type="PANTHER" id="PTHR43201">
    <property type="entry name" value="ACYL-COA SYNTHETASE"/>
    <property type="match status" value="1"/>
</dbReference>
<organism evidence="8 9">
    <name type="scientific">Synchytrium endobioticum</name>
    <dbReference type="NCBI Taxonomy" id="286115"/>
    <lineage>
        <taxon>Eukaryota</taxon>
        <taxon>Fungi</taxon>
        <taxon>Fungi incertae sedis</taxon>
        <taxon>Chytridiomycota</taxon>
        <taxon>Chytridiomycota incertae sedis</taxon>
        <taxon>Chytridiomycetes</taxon>
        <taxon>Synchytriales</taxon>
        <taxon>Synchytriaceae</taxon>
        <taxon>Synchytrium</taxon>
    </lineage>
</organism>
<dbReference type="GO" id="GO:0006631">
    <property type="term" value="P:fatty acid metabolic process"/>
    <property type="evidence" value="ECO:0007669"/>
    <property type="project" value="TreeGrafter"/>
</dbReference>
<protein>
    <recommendedName>
        <fullName evidence="10">AMP-dependent synthetase/ligase domain-containing protein</fullName>
    </recommendedName>
</protein>
<proteinExistence type="inferred from homology"/>
<dbReference type="Gene3D" id="3.30.300.30">
    <property type="match status" value="1"/>
</dbReference>
<dbReference type="AlphaFoldDB" id="A0A507C6V9"/>
<dbReference type="InterPro" id="IPR025110">
    <property type="entry name" value="AMP-bd_C"/>
</dbReference>
<feature type="region of interest" description="Disordered" evidence="5">
    <location>
        <begin position="1"/>
        <end position="23"/>
    </location>
</feature>
<evidence type="ECO:0000256" key="5">
    <source>
        <dbReference type="SAM" id="MobiDB-lite"/>
    </source>
</evidence>
<feature type="domain" description="AMP-binding enzyme C-terminal" evidence="7">
    <location>
        <begin position="461"/>
        <end position="534"/>
    </location>
</feature>
<dbReference type="PANTHER" id="PTHR43201:SF5">
    <property type="entry name" value="MEDIUM-CHAIN ACYL-COA LIGASE ACSF2, MITOCHONDRIAL"/>
    <property type="match status" value="1"/>
</dbReference>
<dbReference type="VEuPathDB" id="FungiDB:SeMB42_g07428"/>
<name>A0A507C6V9_9FUNG</name>
<evidence type="ECO:0000256" key="4">
    <source>
        <dbReference type="ARBA" id="ARBA00022840"/>
    </source>
</evidence>
<comment type="caution">
    <text evidence="8">The sequence shown here is derived from an EMBL/GenBank/DDBJ whole genome shotgun (WGS) entry which is preliminary data.</text>
</comment>
<gene>
    <name evidence="8" type="ORF">SeMB42_g07428</name>
</gene>
<dbReference type="InterPro" id="IPR000873">
    <property type="entry name" value="AMP-dep_synth/lig_dom"/>
</dbReference>
<dbReference type="GO" id="GO:0031956">
    <property type="term" value="F:medium-chain fatty acid-CoA ligase activity"/>
    <property type="evidence" value="ECO:0007669"/>
    <property type="project" value="TreeGrafter"/>
</dbReference>
<dbReference type="SUPFAM" id="SSF56801">
    <property type="entry name" value="Acetyl-CoA synthetase-like"/>
    <property type="match status" value="1"/>
</dbReference>
<evidence type="ECO:0000259" key="6">
    <source>
        <dbReference type="Pfam" id="PF00501"/>
    </source>
</evidence>
<evidence type="ECO:0000256" key="3">
    <source>
        <dbReference type="ARBA" id="ARBA00022741"/>
    </source>
</evidence>
<evidence type="ECO:0000313" key="8">
    <source>
        <dbReference type="EMBL" id="TPX33794.1"/>
    </source>
</evidence>
<dbReference type="InterPro" id="IPR042099">
    <property type="entry name" value="ANL_N_sf"/>
</dbReference>
<evidence type="ECO:0000259" key="7">
    <source>
        <dbReference type="Pfam" id="PF13193"/>
    </source>
</evidence>
<sequence length="551" mass="60610">MKHTQSRPEQHRGQGKMAPDSLNDILQDSPSPAIIIPKAYTPTHHDLIIPYNHLRGIIAYLAAQSPFTHLTCRDRVAFLIPNSLEFVATFLATTLTRAASAPLNPAYTESEIKFYFDDIQPKFAIVLRAYENAERVAKVAKHLGVPLFEVWSEIKGNDAFVNVGWLPPVNESPKPEFLRQGAPARGLLVGSDTALFLHTSGTTARPKGVPLSHTNILTSLRNISNTYELKSSDISLIVMPLFHVHGLLGALFSTLYTRGTAIIAHKFSVTSFWSEFLDYNCSWYSAVPTIHQMLLSRVKDTFPSTTGRLRFIRSCSSSLAPSTLRQLEEVFKVPVVEAYAMTEAAHQMSSNYLPPGLRKPGSVGRGRGVEIVIMDERGKILPVAEVGEVCICGDNVIKAYHNNPVATASSFHPDPKSPSEATKKYFRTGDLGSFDSDGFLFLTGRSKEQINRGGEKISPLEIDNILISHPAVAEGVCFGVISQLYGQEIEAAVVLKGIVNEDALKGYIGERLAKFKVPRKIHIVKEIPKGPTGKVQRLSLGPLFERIGSKL</sequence>
<dbReference type="GO" id="GO:0005524">
    <property type="term" value="F:ATP binding"/>
    <property type="evidence" value="ECO:0007669"/>
    <property type="project" value="UniProtKB-KW"/>
</dbReference>
<feature type="domain" description="AMP-dependent synthetase/ligase" evidence="6">
    <location>
        <begin position="73"/>
        <end position="401"/>
    </location>
</feature>
<evidence type="ECO:0000313" key="9">
    <source>
        <dbReference type="Proteomes" id="UP000317494"/>
    </source>
</evidence>
<dbReference type="EMBL" id="QEAN01000524">
    <property type="protein sequence ID" value="TPX33794.1"/>
    <property type="molecule type" value="Genomic_DNA"/>
</dbReference>
<comment type="similarity">
    <text evidence="1">Belongs to the ATP-dependent AMP-binding enzyme family.</text>
</comment>
<dbReference type="InterPro" id="IPR045310">
    <property type="entry name" value="Pcs60-like"/>
</dbReference>
<keyword evidence="2" id="KW-0436">Ligase</keyword>
<feature type="compositionally biased region" description="Basic and acidic residues" evidence="5">
    <location>
        <begin position="1"/>
        <end position="12"/>
    </location>
</feature>
<accession>A0A507C6V9</accession>
<dbReference type="CDD" id="cd05926">
    <property type="entry name" value="FACL_fum10p_like"/>
    <property type="match status" value="1"/>
</dbReference>
<dbReference type="Pfam" id="PF00501">
    <property type="entry name" value="AMP-binding"/>
    <property type="match status" value="1"/>
</dbReference>
<evidence type="ECO:0000256" key="1">
    <source>
        <dbReference type="ARBA" id="ARBA00006432"/>
    </source>
</evidence>
<evidence type="ECO:0000256" key="2">
    <source>
        <dbReference type="ARBA" id="ARBA00022598"/>
    </source>
</evidence>
<evidence type="ECO:0008006" key="10">
    <source>
        <dbReference type="Google" id="ProtNLM"/>
    </source>
</evidence>
<keyword evidence="3" id="KW-0547">Nucleotide-binding</keyword>
<dbReference type="Gene3D" id="3.40.50.12780">
    <property type="entry name" value="N-terminal domain of ligase-like"/>
    <property type="match status" value="1"/>
</dbReference>
<dbReference type="InterPro" id="IPR045851">
    <property type="entry name" value="AMP-bd_C_sf"/>
</dbReference>
<keyword evidence="4" id="KW-0067">ATP-binding</keyword>
<dbReference type="Pfam" id="PF13193">
    <property type="entry name" value="AMP-binding_C"/>
    <property type="match status" value="1"/>
</dbReference>
<dbReference type="Proteomes" id="UP000317494">
    <property type="component" value="Unassembled WGS sequence"/>
</dbReference>
<keyword evidence="9" id="KW-1185">Reference proteome</keyword>
<reference evidence="8 9" key="1">
    <citation type="journal article" date="2019" name="Sci. Rep.">
        <title>Comparative genomics of chytrid fungi reveal insights into the obligate biotrophic and pathogenic lifestyle of Synchytrium endobioticum.</title>
        <authorList>
            <person name="van de Vossenberg B.T.L.H."/>
            <person name="Warris S."/>
            <person name="Nguyen H.D.T."/>
            <person name="van Gent-Pelzer M.P.E."/>
            <person name="Joly D.L."/>
            <person name="van de Geest H.C."/>
            <person name="Bonants P.J.M."/>
            <person name="Smith D.S."/>
            <person name="Levesque C.A."/>
            <person name="van der Lee T.A.J."/>
        </authorList>
    </citation>
    <scope>NUCLEOTIDE SEQUENCE [LARGE SCALE GENOMIC DNA]</scope>
    <source>
        <strain evidence="8 9">MB42</strain>
    </source>
</reference>